<dbReference type="PANTHER" id="PTHR30349">
    <property type="entry name" value="PHAGE INTEGRASE-RELATED"/>
    <property type="match status" value="1"/>
</dbReference>
<dbReference type="InterPro" id="IPR002104">
    <property type="entry name" value="Integrase_catalytic"/>
</dbReference>
<evidence type="ECO:0000256" key="1">
    <source>
        <dbReference type="ARBA" id="ARBA00008857"/>
    </source>
</evidence>
<evidence type="ECO:0000256" key="2">
    <source>
        <dbReference type="ARBA" id="ARBA00023125"/>
    </source>
</evidence>
<keyword evidence="3" id="KW-0233">DNA recombination</keyword>
<dbReference type="InterPro" id="IPR011010">
    <property type="entry name" value="DNA_brk_join_enz"/>
</dbReference>
<dbReference type="Pfam" id="PF00589">
    <property type="entry name" value="Phage_integrase"/>
    <property type="match status" value="1"/>
</dbReference>
<accession>A0A7S8EDR0</accession>
<sequence length="305" mass="34195">MQSFDFTAALPDRTQSENTQRAYFRWIDRYLVDRADLKPTTGDNRLKRMEKLPVKSIQRHLTARKLNSWLEELAEQGSSRQSLDQARAALVTLAELMAQHDMMPTHTAAEIRAVSVPSVAKKQTPERLLNADQLRQIMQAARDMATSDNQMARNAVVATMLCTMALRREELSVAKWGDLTVSDGNVVLQIADDVVPVPRNVLSLIDRWRKAMSSGSREPAAGSPLVRRIWKGGRIAKDGLSPDGVWLIIRDAADAAGLGHVTPDDLRRSAVAGMWQAGVPLEEISRFLRHRNTLITERFIARLNR</sequence>
<dbReference type="InterPro" id="IPR013762">
    <property type="entry name" value="Integrase-like_cat_sf"/>
</dbReference>
<gene>
    <name evidence="5" type="ORF">G4Y79_12175</name>
</gene>
<dbReference type="PROSITE" id="PS51898">
    <property type="entry name" value="TYR_RECOMBINASE"/>
    <property type="match status" value="1"/>
</dbReference>
<reference evidence="5 6" key="1">
    <citation type="submission" date="2020-02" db="EMBL/GenBank/DDBJ databases">
        <authorList>
            <person name="Zheng R.K."/>
            <person name="Sun C.M."/>
        </authorList>
    </citation>
    <scope>NUCLEOTIDE SEQUENCE [LARGE SCALE GENOMIC DNA]</scope>
    <source>
        <strain evidence="6">rifampicinis</strain>
    </source>
</reference>
<evidence type="ECO:0000313" key="6">
    <source>
        <dbReference type="Proteomes" id="UP000594468"/>
    </source>
</evidence>
<keyword evidence="2" id="KW-0238">DNA-binding</keyword>
<dbReference type="EMBL" id="CP062983">
    <property type="protein sequence ID" value="QPC85086.1"/>
    <property type="molecule type" value="Genomic_DNA"/>
</dbReference>
<dbReference type="InterPro" id="IPR050090">
    <property type="entry name" value="Tyrosine_recombinase_XerCD"/>
</dbReference>
<dbReference type="GO" id="GO:0006310">
    <property type="term" value="P:DNA recombination"/>
    <property type="evidence" value="ECO:0007669"/>
    <property type="project" value="UniProtKB-KW"/>
</dbReference>
<comment type="similarity">
    <text evidence="1">Belongs to the 'phage' integrase family.</text>
</comment>
<dbReference type="Gene3D" id="1.10.443.10">
    <property type="entry name" value="Intergrase catalytic core"/>
    <property type="match status" value="1"/>
</dbReference>
<feature type="domain" description="Tyr recombinase" evidence="4">
    <location>
        <begin position="123"/>
        <end position="305"/>
    </location>
</feature>
<dbReference type="PANTHER" id="PTHR30349:SF41">
    <property type="entry name" value="INTEGRASE_RECOMBINASE PROTEIN MJ0367-RELATED"/>
    <property type="match status" value="1"/>
</dbReference>
<dbReference type="RefSeq" id="WP_195173149.1">
    <property type="nucleotide sequence ID" value="NZ_CP062983.1"/>
</dbReference>
<dbReference type="SUPFAM" id="SSF56349">
    <property type="entry name" value="DNA breaking-rejoining enzymes"/>
    <property type="match status" value="1"/>
</dbReference>
<keyword evidence="6" id="KW-1185">Reference proteome</keyword>
<protein>
    <submittedName>
        <fullName evidence="5">Tyrosine-type recombinase/integrase</fullName>
    </submittedName>
</protein>
<proteinExistence type="inferred from homology"/>
<dbReference type="KEGG" id="pmet:G4Y79_12175"/>
<evidence type="ECO:0000313" key="5">
    <source>
        <dbReference type="EMBL" id="QPC85086.1"/>
    </source>
</evidence>
<dbReference type="GO" id="GO:0015074">
    <property type="term" value="P:DNA integration"/>
    <property type="evidence" value="ECO:0007669"/>
    <property type="project" value="InterPro"/>
</dbReference>
<name>A0A7S8EDR0_9CHLR</name>
<organism evidence="5 6">
    <name type="scientific">Phototrophicus methaneseepsis</name>
    <dbReference type="NCBI Taxonomy" id="2710758"/>
    <lineage>
        <taxon>Bacteria</taxon>
        <taxon>Bacillati</taxon>
        <taxon>Chloroflexota</taxon>
        <taxon>Candidatus Thermofontia</taxon>
        <taxon>Phototrophicales</taxon>
        <taxon>Phototrophicaceae</taxon>
        <taxon>Phototrophicus</taxon>
    </lineage>
</organism>
<dbReference type="Proteomes" id="UP000594468">
    <property type="component" value="Chromosome"/>
</dbReference>
<dbReference type="GO" id="GO:0003677">
    <property type="term" value="F:DNA binding"/>
    <property type="evidence" value="ECO:0007669"/>
    <property type="project" value="UniProtKB-KW"/>
</dbReference>
<evidence type="ECO:0000256" key="3">
    <source>
        <dbReference type="ARBA" id="ARBA00023172"/>
    </source>
</evidence>
<dbReference type="AlphaFoldDB" id="A0A7S8EDR0"/>
<evidence type="ECO:0000259" key="4">
    <source>
        <dbReference type="PROSITE" id="PS51898"/>
    </source>
</evidence>